<proteinExistence type="predicted"/>
<dbReference type="Proteomes" id="UP000078542">
    <property type="component" value="Unassembled WGS sequence"/>
</dbReference>
<reference evidence="2 3" key="1">
    <citation type="submission" date="2016-03" db="EMBL/GenBank/DDBJ databases">
        <title>Cyphomyrmex costatus WGS genome.</title>
        <authorList>
            <person name="Nygaard S."/>
            <person name="Hu H."/>
            <person name="Boomsma J."/>
            <person name="Zhang G."/>
        </authorList>
    </citation>
    <scope>NUCLEOTIDE SEQUENCE [LARGE SCALE GENOMIC DNA]</scope>
    <source>
        <strain evidence="2">MS0001</strain>
        <tissue evidence="2">Whole body</tissue>
    </source>
</reference>
<dbReference type="EMBL" id="KQ977595">
    <property type="protein sequence ID" value="KYN01595.1"/>
    <property type="molecule type" value="Genomic_DNA"/>
</dbReference>
<evidence type="ECO:0000313" key="3">
    <source>
        <dbReference type="Proteomes" id="UP000078542"/>
    </source>
</evidence>
<name>A0A195CLL7_9HYME</name>
<keyword evidence="3" id="KW-1185">Reference proteome</keyword>
<dbReference type="AlphaFoldDB" id="A0A195CLL7"/>
<gene>
    <name evidence="2" type="ORF">ALC62_07567</name>
</gene>
<accession>A0A195CLL7</accession>
<protein>
    <submittedName>
        <fullName evidence="2">Uncharacterized protein</fullName>
    </submittedName>
</protein>
<feature type="compositionally biased region" description="Low complexity" evidence="1">
    <location>
        <begin position="42"/>
        <end position="54"/>
    </location>
</feature>
<sequence>MYQNAAHNRGAILFALMEESRRFSTRAIPSASPRPTRRRIGSCRLGSGRVSSLRSDPDVVPQRLGRGITRCYIRSSSSDSGQTFDSTRAWGGPATVGSFHARSDRSLGSADARGTHVGRLHDHDTPSVIGITAANSAHVHCVPWKFERAPSAMFGETLAGLLRESDAPP</sequence>
<organism evidence="2 3">
    <name type="scientific">Cyphomyrmex costatus</name>
    <dbReference type="NCBI Taxonomy" id="456900"/>
    <lineage>
        <taxon>Eukaryota</taxon>
        <taxon>Metazoa</taxon>
        <taxon>Ecdysozoa</taxon>
        <taxon>Arthropoda</taxon>
        <taxon>Hexapoda</taxon>
        <taxon>Insecta</taxon>
        <taxon>Pterygota</taxon>
        <taxon>Neoptera</taxon>
        <taxon>Endopterygota</taxon>
        <taxon>Hymenoptera</taxon>
        <taxon>Apocrita</taxon>
        <taxon>Aculeata</taxon>
        <taxon>Formicoidea</taxon>
        <taxon>Formicidae</taxon>
        <taxon>Myrmicinae</taxon>
        <taxon>Cyphomyrmex</taxon>
    </lineage>
</organism>
<evidence type="ECO:0000256" key="1">
    <source>
        <dbReference type="SAM" id="MobiDB-lite"/>
    </source>
</evidence>
<evidence type="ECO:0000313" key="2">
    <source>
        <dbReference type="EMBL" id="KYN01595.1"/>
    </source>
</evidence>
<feature type="region of interest" description="Disordered" evidence="1">
    <location>
        <begin position="28"/>
        <end position="58"/>
    </location>
</feature>